<dbReference type="SMART" id="SM01003">
    <property type="entry name" value="AlaDh_PNT_N"/>
    <property type="match status" value="1"/>
</dbReference>
<dbReference type="Pfam" id="PF05222">
    <property type="entry name" value="AlaDh_PNT_N"/>
    <property type="match status" value="1"/>
</dbReference>
<dbReference type="RefSeq" id="WP_338603078.1">
    <property type="nucleotide sequence ID" value="NZ_AP028679.1"/>
</dbReference>
<dbReference type="GO" id="GO:0005886">
    <property type="term" value="C:plasma membrane"/>
    <property type="evidence" value="ECO:0007669"/>
    <property type="project" value="TreeGrafter"/>
</dbReference>
<evidence type="ECO:0000256" key="5">
    <source>
        <dbReference type="ARBA" id="ARBA00023002"/>
    </source>
</evidence>
<dbReference type="Proteomes" id="UP001366166">
    <property type="component" value="Chromosome"/>
</dbReference>
<dbReference type="EMBL" id="AP028679">
    <property type="protein sequence ID" value="BEQ16770.1"/>
    <property type="molecule type" value="Genomic_DNA"/>
</dbReference>
<dbReference type="Pfam" id="PF01262">
    <property type="entry name" value="AlaDh_PNT_C"/>
    <property type="match status" value="1"/>
</dbReference>
<feature type="binding site" evidence="11">
    <location>
        <position position="15"/>
    </location>
    <ligand>
        <name>substrate</name>
    </ligand>
</feature>
<name>A0AAU9EJ41_9BACT</name>
<dbReference type="FunFam" id="3.40.50.720:FF:000049">
    <property type="entry name" value="Alanine dehydrogenase"/>
    <property type="match status" value="1"/>
</dbReference>
<feature type="domain" description="Alanine dehydrogenase/pyridine nucleotide transhydrogenase N-terminal" evidence="14">
    <location>
        <begin position="4"/>
        <end position="135"/>
    </location>
</feature>
<dbReference type="GO" id="GO:0042853">
    <property type="term" value="P:L-alanine catabolic process"/>
    <property type="evidence" value="ECO:0007669"/>
    <property type="project" value="InterPro"/>
</dbReference>
<evidence type="ECO:0000313" key="15">
    <source>
        <dbReference type="EMBL" id="BEQ16770.1"/>
    </source>
</evidence>
<evidence type="ECO:0000256" key="2">
    <source>
        <dbReference type="ARBA" id="ARBA00011643"/>
    </source>
</evidence>
<keyword evidence="16" id="KW-1185">Reference proteome</keyword>
<keyword evidence="5 9" id="KW-0560">Oxidoreductase</keyword>
<sequence>MLIGVPKEIKTEEYRVAMTPAGVRILVAAGHQVRVETGAGLGAGITDEAYASAGARLTDAVGAWEAAMVVKVKEPLPPEYGYFRPGLLLYTYLHLAAQPELTHRLIQDRVTAVAYETIQLPDGSLPLLEPMSRVAGRMAVQAGAHYLERPQGGRGVLLGGVPGVAPGRVAILGAGTVGHAALKMALGLRAQVTVLNRTAPRLNHLDDLYGGRVTTLLSLPETVAEACAASDLVIGAVLSPGARAPQLVSEEMVGSMQPGSVIVDVAIDQGGCVATMRPTTHADPVFTVHGVIHYGVANMPGAVARTSTLALTGATLPYALVLAHEGLAAARRDPALALGVNTAGGLLVHPAVAAALGQSAAPLEQAL</sequence>
<proteinExistence type="inferred from homology"/>
<evidence type="ECO:0000256" key="3">
    <source>
        <dbReference type="ARBA" id="ARBA00012897"/>
    </source>
</evidence>
<dbReference type="PANTHER" id="PTHR42795:SF1">
    <property type="entry name" value="ALANINE DEHYDROGENASE"/>
    <property type="match status" value="1"/>
</dbReference>
<dbReference type="GO" id="GO:0000286">
    <property type="term" value="F:alanine dehydrogenase activity"/>
    <property type="evidence" value="ECO:0007669"/>
    <property type="project" value="UniProtKB-UniRule"/>
</dbReference>
<evidence type="ECO:0000256" key="12">
    <source>
        <dbReference type="PIRSR" id="PIRSR000183-3"/>
    </source>
</evidence>
<feature type="active site" description="Proton donor/acceptor" evidence="10">
    <location>
        <position position="94"/>
    </location>
</feature>
<evidence type="ECO:0000313" key="16">
    <source>
        <dbReference type="Proteomes" id="UP001366166"/>
    </source>
</evidence>
<dbReference type="EC" id="1.4.1.1" evidence="3 9"/>
<dbReference type="InterPro" id="IPR008141">
    <property type="entry name" value="Ala_DH"/>
</dbReference>
<dbReference type="InterPro" id="IPR036291">
    <property type="entry name" value="NAD(P)-bd_dom_sf"/>
</dbReference>
<feature type="active site" description="Proton donor/acceptor" evidence="10">
    <location>
        <position position="268"/>
    </location>
</feature>
<feature type="binding site" evidence="12">
    <location>
        <position position="201"/>
    </location>
    <ligand>
        <name>NAD(+)</name>
        <dbReference type="ChEBI" id="CHEBI:57540"/>
    </ligand>
</feature>
<evidence type="ECO:0000256" key="7">
    <source>
        <dbReference type="ARBA" id="ARBA00050811"/>
    </source>
</evidence>
<feature type="binding site" evidence="12">
    <location>
        <position position="218"/>
    </location>
    <ligand>
        <name>NAD(+)</name>
        <dbReference type="ChEBI" id="CHEBI:57540"/>
    </ligand>
</feature>
<feature type="domain" description="Alanine dehydrogenase/pyridine nucleotide transhydrogenase NAD(H)-binding" evidence="13">
    <location>
        <begin position="147"/>
        <end position="295"/>
    </location>
</feature>
<dbReference type="GO" id="GO:0000166">
    <property type="term" value="F:nucleotide binding"/>
    <property type="evidence" value="ECO:0007669"/>
    <property type="project" value="UniProtKB-KW"/>
</dbReference>
<dbReference type="InterPro" id="IPR007886">
    <property type="entry name" value="AlaDH/PNT_N"/>
</dbReference>
<dbReference type="NCBIfam" id="TIGR00518">
    <property type="entry name" value="alaDH"/>
    <property type="match status" value="1"/>
</dbReference>
<evidence type="ECO:0000259" key="13">
    <source>
        <dbReference type="SMART" id="SM01002"/>
    </source>
</evidence>
<feature type="binding site" evidence="12">
    <location>
        <begin position="265"/>
        <end position="268"/>
    </location>
    <ligand>
        <name>NAD(+)</name>
        <dbReference type="ChEBI" id="CHEBI:57540"/>
    </ligand>
</feature>
<reference evidence="16" key="1">
    <citation type="journal article" date="2023" name="Arch. Microbiol.">
        <title>Desulfoferula mesophilus gen. nov. sp. nov., a mesophilic sulfate-reducing bacterium isolated from a brackish lake sediment.</title>
        <authorList>
            <person name="Watanabe T."/>
            <person name="Yabe T."/>
            <person name="Tsuji J.M."/>
            <person name="Fukui M."/>
        </authorList>
    </citation>
    <scope>NUCLEOTIDE SEQUENCE [LARGE SCALE GENOMIC DNA]</scope>
    <source>
        <strain evidence="16">12FAK</strain>
    </source>
</reference>
<feature type="binding site" evidence="12">
    <location>
        <position position="132"/>
    </location>
    <ligand>
        <name>NAD(+)</name>
        <dbReference type="ChEBI" id="CHEBI:57540"/>
    </ligand>
</feature>
<evidence type="ECO:0000256" key="11">
    <source>
        <dbReference type="PIRSR" id="PIRSR000183-2"/>
    </source>
</evidence>
<gene>
    <name evidence="15" type="ORF">FAK_38360</name>
</gene>
<dbReference type="AlphaFoldDB" id="A0AAU9EJ41"/>
<dbReference type="PIRSF" id="PIRSF000183">
    <property type="entry name" value="Alanine_dh"/>
    <property type="match status" value="1"/>
</dbReference>
<evidence type="ECO:0000256" key="10">
    <source>
        <dbReference type="PIRSR" id="PIRSR000183-1"/>
    </source>
</evidence>
<dbReference type="PANTHER" id="PTHR42795">
    <property type="entry name" value="ALANINE DEHYDROGENASE"/>
    <property type="match status" value="1"/>
</dbReference>
<comment type="pathway">
    <text evidence="8">Organosulfur degradation; alkanesulfonate degradation.</text>
</comment>
<evidence type="ECO:0000256" key="9">
    <source>
        <dbReference type="PIRNR" id="PIRNR000183"/>
    </source>
</evidence>
<evidence type="ECO:0000256" key="8">
    <source>
        <dbReference type="ARBA" id="ARBA00060602"/>
    </source>
</evidence>
<dbReference type="CDD" id="cd05305">
    <property type="entry name" value="L-AlaDH"/>
    <property type="match status" value="1"/>
</dbReference>
<evidence type="ECO:0000256" key="1">
    <source>
        <dbReference type="ARBA" id="ARBA00005689"/>
    </source>
</evidence>
<feature type="binding site" evidence="12">
    <location>
        <begin position="237"/>
        <end position="238"/>
    </location>
    <ligand>
        <name>NAD(+)</name>
        <dbReference type="ChEBI" id="CHEBI:57540"/>
    </ligand>
</feature>
<dbReference type="Gene3D" id="3.40.50.720">
    <property type="entry name" value="NAD(P)-binding Rossmann-like Domain"/>
    <property type="match status" value="2"/>
</dbReference>
<dbReference type="KEGG" id="dmp:FAK_38360"/>
<feature type="binding site" evidence="11">
    <location>
        <position position="73"/>
    </location>
    <ligand>
        <name>substrate</name>
    </ligand>
</feature>
<dbReference type="SUPFAM" id="SSF52283">
    <property type="entry name" value="Formate/glycerate dehydrogenase catalytic domain-like"/>
    <property type="match status" value="1"/>
</dbReference>
<keyword evidence="4 12" id="KW-0547">Nucleotide-binding</keyword>
<accession>A0AAU9EJ41</accession>
<organism evidence="15 16">
    <name type="scientific">Desulfoferula mesophila</name>
    <dbReference type="NCBI Taxonomy" id="3058419"/>
    <lineage>
        <taxon>Bacteria</taxon>
        <taxon>Pseudomonadati</taxon>
        <taxon>Thermodesulfobacteriota</taxon>
        <taxon>Desulfarculia</taxon>
        <taxon>Desulfarculales</taxon>
        <taxon>Desulfarculaceae</taxon>
        <taxon>Desulfoferula</taxon>
    </lineage>
</organism>
<comment type="subunit">
    <text evidence="2">Homohexamer.</text>
</comment>
<feature type="binding site" evidence="12">
    <location>
        <position position="277"/>
    </location>
    <ligand>
        <name>NAD(+)</name>
        <dbReference type="ChEBI" id="CHEBI:57540"/>
    </ligand>
</feature>
<keyword evidence="6 9" id="KW-0520">NAD</keyword>
<evidence type="ECO:0000259" key="14">
    <source>
        <dbReference type="SMART" id="SM01003"/>
    </source>
</evidence>
<dbReference type="SMART" id="SM01002">
    <property type="entry name" value="AlaDh_PNT_C"/>
    <property type="match status" value="1"/>
</dbReference>
<comment type="similarity">
    <text evidence="1 9">Belongs to the AlaDH/PNT family.</text>
</comment>
<dbReference type="SUPFAM" id="SSF51735">
    <property type="entry name" value="NAD(P)-binding Rossmann-fold domains"/>
    <property type="match status" value="1"/>
</dbReference>
<evidence type="ECO:0000256" key="6">
    <source>
        <dbReference type="ARBA" id="ARBA00023027"/>
    </source>
</evidence>
<evidence type="ECO:0000256" key="4">
    <source>
        <dbReference type="ARBA" id="ARBA00022741"/>
    </source>
</evidence>
<protein>
    <recommendedName>
        <fullName evidence="3 9">Alanine dehydrogenase</fullName>
        <ecNumber evidence="3 9">1.4.1.1</ecNumber>
    </recommendedName>
</protein>
<comment type="catalytic activity">
    <reaction evidence="7">
        <text>L-alanine + NAD(+) + H2O = pyruvate + NH4(+) + NADH + H(+)</text>
        <dbReference type="Rhea" id="RHEA:18405"/>
        <dbReference type="ChEBI" id="CHEBI:15361"/>
        <dbReference type="ChEBI" id="CHEBI:15377"/>
        <dbReference type="ChEBI" id="CHEBI:15378"/>
        <dbReference type="ChEBI" id="CHEBI:28938"/>
        <dbReference type="ChEBI" id="CHEBI:57540"/>
        <dbReference type="ChEBI" id="CHEBI:57945"/>
        <dbReference type="ChEBI" id="CHEBI:57972"/>
        <dbReference type="EC" id="1.4.1.1"/>
    </reaction>
    <physiologicalReaction direction="left-to-right" evidence="7">
        <dbReference type="Rhea" id="RHEA:18406"/>
    </physiologicalReaction>
</comment>
<dbReference type="InterPro" id="IPR007698">
    <property type="entry name" value="AlaDH/PNT_NAD(H)-bd"/>
</dbReference>
<feature type="binding site" evidence="12">
    <location>
        <begin position="296"/>
        <end position="299"/>
    </location>
    <ligand>
        <name>NAD(+)</name>
        <dbReference type="ChEBI" id="CHEBI:57540"/>
    </ligand>
</feature>